<proteinExistence type="predicted"/>
<protein>
    <submittedName>
        <fullName evidence="1">Uncharacterized protein</fullName>
    </submittedName>
</protein>
<evidence type="ECO:0000313" key="2">
    <source>
        <dbReference type="Proteomes" id="UP000694406"/>
    </source>
</evidence>
<reference evidence="1" key="2">
    <citation type="submission" date="2025-09" db="UniProtKB">
        <authorList>
            <consortium name="Ensembl"/>
        </authorList>
    </citation>
    <scope>IDENTIFICATION</scope>
</reference>
<dbReference type="Proteomes" id="UP000694406">
    <property type="component" value="Unplaced"/>
</dbReference>
<dbReference type="GeneTree" id="ENSGT00960000190558"/>
<name>A0A8C5RFR2_LATLA</name>
<keyword evidence="2" id="KW-1185">Reference proteome</keyword>
<reference evidence="1" key="1">
    <citation type="submission" date="2025-08" db="UniProtKB">
        <authorList>
            <consortium name="Ensembl"/>
        </authorList>
    </citation>
    <scope>IDENTIFICATION</scope>
</reference>
<sequence>MNLNCWKCKKKHGTFFHMWWSCTEVQRFWCRVKKWLEKIMAEIPQPAELNHLLLINILINYNKINDLSHSCHHVSINARFLILMLVRDGEWYLFS</sequence>
<dbReference type="AlphaFoldDB" id="A0A8C5RFR2"/>
<accession>A0A8C5RFR2</accession>
<organism evidence="1 2">
    <name type="scientific">Laticauda laticaudata</name>
    <name type="common">Blue-ringed sea krait</name>
    <name type="synonym">Blue-lipped sea krait</name>
    <dbReference type="NCBI Taxonomy" id="8630"/>
    <lineage>
        <taxon>Eukaryota</taxon>
        <taxon>Metazoa</taxon>
        <taxon>Chordata</taxon>
        <taxon>Craniata</taxon>
        <taxon>Vertebrata</taxon>
        <taxon>Euteleostomi</taxon>
        <taxon>Lepidosauria</taxon>
        <taxon>Squamata</taxon>
        <taxon>Bifurcata</taxon>
        <taxon>Unidentata</taxon>
        <taxon>Episquamata</taxon>
        <taxon>Toxicofera</taxon>
        <taxon>Serpentes</taxon>
        <taxon>Colubroidea</taxon>
        <taxon>Elapidae</taxon>
        <taxon>Laticaudinae</taxon>
        <taxon>Laticauda</taxon>
    </lineage>
</organism>
<dbReference type="Ensembl" id="ENSLLTT00000002530.1">
    <property type="protein sequence ID" value="ENSLLTP00000002430.1"/>
    <property type="gene ID" value="ENSLLTG00000001866.1"/>
</dbReference>
<evidence type="ECO:0000313" key="1">
    <source>
        <dbReference type="Ensembl" id="ENSLLTP00000002430.1"/>
    </source>
</evidence>